<dbReference type="AlphaFoldDB" id="A0A4V6WKW9"/>
<dbReference type="GO" id="GO:0043248">
    <property type="term" value="P:proteasome assembly"/>
    <property type="evidence" value="ECO:0007669"/>
    <property type="project" value="InterPro"/>
</dbReference>
<keyword evidence="2" id="KW-1185">Reference proteome</keyword>
<gene>
    <name evidence="1" type="ORF">B0A49_05445</name>
</gene>
<dbReference type="EMBL" id="NAJN01000963">
    <property type="protein sequence ID" value="TKA66969.1"/>
    <property type="molecule type" value="Genomic_DNA"/>
</dbReference>
<proteinExistence type="predicted"/>
<sequence>MAAALTNGTSPAAGPIQLSIPLPRAQGTRIHIHLTILATSILLFLTTSASELGNVASLGSFVYAMPN</sequence>
<dbReference type="Pfam" id="PF16093">
    <property type="entry name" value="PAC4"/>
    <property type="match status" value="1"/>
</dbReference>
<dbReference type="InterPro" id="IPR032157">
    <property type="entry name" value="PAC4"/>
</dbReference>
<protein>
    <submittedName>
        <fullName evidence="1">Uncharacterized protein</fullName>
    </submittedName>
</protein>
<organism evidence="1 2">
    <name type="scientific">Cryomyces minteri</name>
    <dbReference type="NCBI Taxonomy" id="331657"/>
    <lineage>
        <taxon>Eukaryota</taxon>
        <taxon>Fungi</taxon>
        <taxon>Dikarya</taxon>
        <taxon>Ascomycota</taxon>
        <taxon>Pezizomycotina</taxon>
        <taxon>Dothideomycetes</taxon>
        <taxon>Dothideomycetes incertae sedis</taxon>
        <taxon>Cryomyces</taxon>
    </lineage>
</organism>
<comment type="caution">
    <text evidence="1">The sequence shown here is derived from an EMBL/GenBank/DDBJ whole genome shotgun (WGS) entry which is preliminary data.</text>
</comment>
<accession>A0A4V6WKW9</accession>
<reference evidence="1 2" key="1">
    <citation type="submission" date="2017-03" db="EMBL/GenBank/DDBJ databases">
        <title>Genomes of endolithic fungi from Antarctica.</title>
        <authorList>
            <person name="Coleine C."/>
            <person name="Masonjones S."/>
            <person name="Stajich J.E."/>
        </authorList>
    </citation>
    <scope>NUCLEOTIDE SEQUENCE [LARGE SCALE GENOMIC DNA]</scope>
    <source>
        <strain evidence="1 2">CCFEE 5187</strain>
    </source>
</reference>
<evidence type="ECO:0000313" key="1">
    <source>
        <dbReference type="EMBL" id="TKA66969.1"/>
    </source>
</evidence>
<dbReference type="Proteomes" id="UP000308768">
    <property type="component" value="Unassembled WGS sequence"/>
</dbReference>
<name>A0A4V6WKW9_9PEZI</name>
<dbReference type="OrthoDB" id="5407417at2759"/>
<evidence type="ECO:0000313" key="2">
    <source>
        <dbReference type="Proteomes" id="UP000308768"/>
    </source>
</evidence>